<keyword evidence="5 9" id="KW-0963">Cytoplasm</keyword>
<dbReference type="SUPFAM" id="SSF48371">
    <property type="entry name" value="ARM repeat"/>
    <property type="match status" value="1"/>
</dbReference>
<dbReference type="FunCoup" id="G8YEP3">
    <property type="interactions" value="1753"/>
</dbReference>
<dbReference type="eggNOG" id="KOG2021">
    <property type="taxonomic scope" value="Eukaryota"/>
</dbReference>
<comment type="subcellular location">
    <subcellularLocation>
        <location evidence="1 9">Cytoplasm</location>
    </subcellularLocation>
    <subcellularLocation>
        <location evidence="9">Nucleus</location>
    </subcellularLocation>
    <text evidence="9">Shuttles between the nucleus and the cytoplasm.</text>
</comment>
<dbReference type="EMBL" id="FO082051">
    <property type="protein sequence ID" value="CCE81642.1"/>
    <property type="molecule type" value="Genomic_DNA"/>
</dbReference>
<dbReference type="OrthoDB" id="26399at2759"/>
<reference evidence="12 13" key="1">
    <citation type="journal article" date="2012" name="G3 (Bethesda)">
        <title>Pichia sorbitophila, an interspecies yeast hybrid reveals early steps of genome resolution following polyploidization.</title>
        <authorList>
            <person name="Leh Louis V."/>
            <person name="Despons L."/>
            <person name="Friedrich A."/>
            <person name="Martin T."/>
            <person name="Durrens P."/>
            <person name="Casaregola S."/>
            <person name="Neuveglise C."/>
            <person name="Fairhead C."/>
            <person name="Marck C."/>
            <person name="Cruz J.A."/>
            <person name="Straub M.L."/>
            <person name="Kugler V."/>
            <person name="Sacerdot C."/>
            <person name="Uzunov Z."/>
            <person name="Thierry A."/>
            <person name="Weiss S."/>
            <person name="Bleykasten C."/>
            <person name="De Montigny J."/>
            <person name="Jacques N."/>
            <person name="Jung P."/>
            <person name="Lemaire M."/>
            <person name="Mallet S."/>
            <person name="Morel G."/>
            <person name="Richard G.F."/>
            <person name="Sarkar A."/>
            <person name="Savel G."/>
            <person name="Schacherer J."/>
            <person name="Seret M.L."/>
            <person name="Talla E."/>
            <person name="Samson G."/>
            <person name="Jubin C."/>
            <person name="Poulain J."/>
            <person name="Vacherie B."/>
            <person name="Barbe V."/>
            <person name="Pelletier E."/>
            <person name="Sherman D.J."/>
            <person name="Westhof E."/>
            <person name="Weissenbach J."/>
            <person name="Baret P.V."/>
            <person name="Wincker P."/>
            <person name="Gaillardin C."/>
            <person name="Dujon B."/>
            <person name="Souciet J.L."/>
        </authorList>
    </citation>
    <scope>NUCLEOTIDE SEQUENCE [LARGE SCALE GENOMIC DNA]</scope>
    <source>
        <strain evidence="13">ATCC MYA-4447 / BCRC 22081 / CBS 7064 / NBRC 10061 / NRRL Y-12695</strain>
    </source>
</reference>
<accession>G8YEP3</accession>
<proteinExistence type="inferred from homology"/>
<sequence>MEQQILQAVEIALSGSADMGLKSQAIDFINQVKSTEEGYNSCLDILVNSISEGAALNQEFKFFILQVLEENLSRLAPEQLFSLSQKLFQYTNYLVSSEANEPVFLRNKLAAVMGNLFSYSYTNVNPNFIKDLLSIVSGQSLLAYDLYSRIMLAIHTEIGDRFITRSREIQDRNNIIKDQIRVSDMELLVADWQKVLSNPEIVKSDDVLLNNYLKIVGSYISWMEITLFINQGFISTLLQYLNKPQQRSETCATLIEVISKKMKPLNKIELISILDLCSIINSFKETDDLEFNEWIAKLANQTGLELLYALEQSEGQLFDSINDQILALWPSILTLLSNEYDDVSQHVFGFIQQYLLDCKKYQKLKSIDLLSSLLNKLVLKMKFDEDDDGTDDESAEQFEEIRSKLKVFQDTIAVLSPDLYLEVISIVIEQSIFSHGEDSGKTNWRNLELGLFELSKFGDSLKNNLIDVPKNQIHESKPFMLFREFFIRLIKSDLILKIDHPRIQSDFFDLIVRHYNFITNNSSGLESEFAELVPRILEIFTSPLGLFNNSEKTRLRCWYLFFRFVKLSKPVLSNPTYIENLFVKLQPLLVVKAELPTQDEDDVVIENDNFSTQLNLFESLGLLVASSAVDDNLKVEMINIVFQPLFNDLEKCIASNDSNVKLLSLQANHLLLAIGTFTRGYELDSRNRFTNDVVAKVDNAAHVVLVTLEHFSKFEVVRESARFAFARFIPFLGNRINNHLSKLISLILAANNLNIMELADFLSFLGQVVYKFKSEDNTYQLLNDLLTPLFDKVFVLLEYNGENNEYESMPDIIRDKEVLKRAYMNLISAIITNHLSSLFITETNKQKFPVILESLVKNAYIISETNSARSAITQLINIVTVMGASGGKIDDPLDKYSNALPAIEGVDEYLMDKVLHISFEIPFQNQQFDLKDAQYRLIAQEISVLLKTYQEKNGEPFLNVLSSYLISLGLSQNLMNDFGTHLVKLDQKDFKKYFVNFISELKGK</sequence>
<dbReference type="InterPro" id="IPR045546">
    <property type="entry name" value="Exportin-T_C"/>
</dbReference>
<dbReference type="Pfam" id="PF19282">
    <property type="entry name" value="Exportin-T"/>
    <property type="match status" value="1"/>
</dbReference>
<dbReference type="GO" id="GO:0005737">
    <property type="term" value="C:cytoplasm"/>
    <property type="evidence" value="ECO:0007669"/>
    <property type="project" value="UniProtKB-SubCell"/>
</dbReference>
<feature type="domain" description="Exportin-T C-terminal" evidence="11">
    <location>
        <begin position="322"/>
        <end position="1001"/>
    </location>
</feature>
<keyword evidence="6 9" id="KW-0820">tRNA-binding</keyword>
<evidence type="ECO:0000313" key="12">
    <source>
        <dbReference type="EMBL" id="CCE81642.1"/>
    </source>
</evidence>
<keyword evidence="13" id="KW-1185">Reference proteome</keyword>
<dbReference type="OMA" id="HEMFLFG"/>
<dbReference type="Proteomes" id="UP000005222">
    <property type="component" value="Chromosome I"/>
</dbReference>
<dbReference type="GO" id="GO:0071528">
    <property type="term" value="P:tRNA re-export from nucleus"/>
    <property type="evidence" value="ECO:0007669"/>
    <property type="project" value="UniProtKB-UniRule"/>
</dbReference>
<dbReference type="GO" id="GO:0031267">
    <property type="term" value="F:small GTPase binding"/>
    <property type="evidence" value="ECO:0007669"/>
    <property type="project" value="InterPro"/>
</dbReference>
<evidence type="ECO:0000313" key="13">
    <source>
        <dbReference type="Proteomes" id="UP000005222"/>
    </source>
</evidence>
<comment type="function">
    <text evidence="9">tRNA nucleus export receptor which facilitates tRNA translocation across the nuclear pore complex.</text>
</comment>
<dbReference type="GO" id="GO:0005643">
    <property type="term" value="C:nuclear pore"/>
    <property type="evidence" value="ECO:0007669"/>
    <property type="project" value="TreeGrafter"/>
</dbReference>
<evidence type="ECO:0000256" key="5">
    <source>
        <dbReference type="ARBA" id="ARBA00022490"/>
    </source>
</evidence>
<dbReference type="STRING" id="559304.G8YEP3"/>
<dbReference type="PANTHER" id="PTHR15952:SF11">
    <property type="entry name" value="EXPORTIN-T"/>
    <property type="match status" value="1"/>
</dbReference>
<name>G8YEP3_PICSO</name>
<dbReference type="InterPro" id="IPR040017">
    <property type="entry name" value="XPOT"/>
</dbReference>
<dbReference type="InterPro" id="IPR013598">
    <property type="entry name" value="Exportin-1/Importin-b-like"/>
</dbReference>
<dbReference type="GO" id="GO:0016363">
    <property type="term" value="C:nuclear matrix"/>
    <property type="evidence" value="ECO:0007669"/>
    <property type="project" value="TreeGrafter"/>
</dbReference>
<gene>
    <name evidence="12" type="primary">Piso0_002304</name>
    <name evidence="12" type="ORF">GNLVRS01_PISO0I07290g</name>
</gene>
<dbReference type="Gene3D" id="1.25.10.10">
    <property type="entry name" value="Leucine-rich Repeat Variant"/>
    <property type="match status" value="1"/>
</dbReference>
<organism evidence="12 13">
    <name type="scientific">Pichia sorbitophila (strain ATCC MYA-4447 / BCRC 22081 / CBS 7064 / NBRC 10061 / NRRL Y-12695)</name>
    <name type="common">Hybrid yeast</name>
    <dbReference type="NCBI Taxonomy" id="559304"/>
    <lineage>
        <taxon>Eukaryota</taxon>
        <taxon>Fungi</taxon>
        <taxon>Dikarya</taxon>
        <taxon>Ascomycota</taxon>
        <taxon>Saccharomycotina</taxon>
        <taxon>Pichiomycetes</taxon>
        <taxon>Debaryomycetaceae</taxon>
        <taxon>Millerozyma</taxon>
    </lineage>
</organism>
<keyword evidence="4 9" id="KW-0813">Transport</keyword>
<evidence type="ECO:0000256" key="4">
    <source>
        <dbReference type="ARBA" id="ARBA00022448"/>
    </source>
</evidence>
<keyword evidence="7 9" id="KW-0694">RNA-binding</keyword>
<dbReference type="InterPro" id="IPR016024">
    <property type="entry name" value="ARM-type_fold"/>
</dbReference>
<evidence type="ECO:0000256" key="2">
    <source>
        <dbReference type="ARBA" id="ARBA00009466"/>
    </source>
</evidence>
<dbReference type="InterPro" id="IPR011989">
    <property type="entry name" value="ARM-like"/>
</dbReference>
<evidence type="ECO:0000256" key="7">
    <source>
        <dbReference type="ARBA" id="ARBA00022884"/>
    </source>
</evidence>
<comment type="similarity">
    <text evidence="2 9">Belongs to the exportin family.</text>
</comment>
<keyword evidence="8 9" id="KW-0539">Nucleus</keyword>
<feature type="domain" description="Exportin-1/Importin-beta-like" evidence="10">
    <location>
        <begin position="103"/>
        <end position="254"/>
    </location>
</feature>
<dbReference type="Pfam" id="PF08389">
    <property type="entry name" value="Xpo1"/>
    <property type="match status" value="1"/>
</dbReference>
<dbReference type="PANTHER" id="PTHR15952">
    <property type="entry name" value="EXPORTIN-T/LOS1"/>
    <property type="match status" value="1"/>
</dbReference>
<protein>
    <recommendedName>
        <fullName evidence="3 9">Exportin-T</fullName>
    </recommendedName>
    <alternativeName>
        <fullName evidence="9">Exportin(tRNA)</fullName>
    </alternativeName>
    <alternativeName>
        <fullName evidence="9">tRNA exportin</fullName>
    </alternativeName>
</protein>
<evidence type="ECO:0000256" key="8">
    <source>
        <dbReference type="ARBA" id="ARBA00023242"/>
    </source>
</evidence>
<dbReference type="HOGENOM" id="CLU_004414_0_1_1"/>
<evidence type="ECO:0000256" key="3">
    <source>
        <dbReference type="ARBA" id="ARBA00018928"/>
    </source>
</evidence>
<evidence type="ECO:0000259" key="11">
    <source>
        <dbReference type="Pfam" id="PF19282"/>
    </source>
</evidence>
<evidence type="ECO:0000256" key="9">
    <source>
        <dbReference type="RuleBase" id="RU366037"/>
    </source>
</evidence>
<evidence type="ECO:0000256" key="6">
    <source>
        <dbReference type="ARBA" id="ARBA00022555"/>
    </source>
</evidence>
<dbReference type="AlphaFoldDB" id="G8YEP3"/>
<dbReference type="GO" id="GO:0000049">
    <property type="term" value="F:tRNA binding"/>
    <property type="evidence" value="ECO:0007669"/>
    <property type="project" value="UniProtKB-UniRule"/>
</dbReference>
<dbReference type="InParanoid" id="G8YEP3"/>
<evidence type="ECO:0000259" key="10">
    <source>
        <dbReference type="Pfam" id="PF08389"/>
    </source>
</evidence>
<evidence type="ECO:0000256" key="1">
    <source>
        <dbReference type="ARBA" id="ARBA00004496"/>
    </source>
</evidence>